<dbReference type="Proteomes" id="UP000549695">
    <property type="component" value="Unassembled WGS sequence"/>
</dbReference>
<accession>A0AA44ZS09</accession>
<proteinExistence type="predicted"/>
<evidence type="ECO:0000256" key="3">
    <source>
        <dbReference type="ARBA" id="ARBA00023163"/>
    </source>
</evidence>
<dbReference type="SUPFAM" id="SSF46689">
    <property type="entry name" value="Homeodomain-like"/>
    <property type="match status" value="1"/>
</dbReference>
<evidence type="ECO:0000256" key="2">
    <source>
        <dbReference type="ARBA" id="ARBA00023125"/>
    </source>
</evidence>
<dbReference type="Gene3D" id="1.10.10.60">
    <property type="entry name" value="Homeodomain-like"/>
    <property type="match status" value="1"/>
</dbReference>
<sequence length="215" mass="23438">MTETESRPARRTGRPPLTDRATLLAAARELGFSDLTVGAVTARVGVKYSTFYRHFPSLEALVAALVDDVVTDDVFPATDEGRWQEQMLAFAAATFDVMAEHPGLAPAMVRLPESPDAMMSAFRRLTDRLLEAGFTAEDAALGASTAIHMGMQPWLTASSSGTGDARRRDQVLESAEPFDAQIRAVFRDRIDDPPRSWTLSRVELVVAGLETRLAS</sequence>
<reference evidence="6 9" key="1">
    <citation type="submission" date="2020-07" db="EMBL/GenBank/DDBJ databases">
        <title>Sequencing the genomes of 1000 actinobacteria strains.</title>
        <authorList>
            <person name="Klenk H.-P."/>
        </authorList>
    </citation>
    <scope>NUCLEOTIDE SEQUENCE [LARGE SCALE GENOMIC DNA]</scope>
    <source>
        <strain evidence="7 8">DSM 44104</strain>
        <strain evidence="6 9">DSM 44749</strain>
    </source>
</reference>
<protein>
    <submittedName>
        <fullName evidence="6">AcrR family transcriptional regulator</fullName>
    </submittedName>
    <submittedName>
        <fullName evidence="7">TetR family transcriptional regulator</fullName>
    </submittedName>
</protein>
<dbReference type="GeneID" id="98051042"/>
<dbReference type="PROSITE" id="PS50977">
    <property type="entry name" value="HTH_TETR_2"/>
    <property type="match status" value="1"/>
</dbReference>
<dbReference type="EMBL" id="PHUJ01000003">
    <property type="protein sequence ID" value="PKB33370.1"/>
    <property type="molecule type" value="Genomic_DNA"/>
</dbReference>
<keyword evidence="9" id="KW-1185">Reference proteome</keyword>
<keyword evidence="2 4" id="KW-0238">DNA-binding</keyword>
<dbReference type="Pfam" id="PF00440">
    <property type="entry name" value="TetR_N"/>
    <property type="match status" value="1"/>
</dbReference>
<evidence type="ECO:0000256" key="1">
    <source>
        <dbReference type="ARBA" id="ARBA00023015"/>
    </source>
</evidence>
<dbReference type="InterPro" id="IPR009057">
    <property type="entry name" value="Homeodomain-like_sf"/>
</dbReference>
<dbReference type="InterPro" id="IPR004111">
    <property type="entry name" value="Repressor_TetR_C"/>
</dbReference>
<evidence type="ECO:0000313" key="6">
    <source>
        <dbReference type="EMBL" id="NYG00953.1"/>
    </source>
</evidence>
<dbReference type="InterPro" id="IPR050109">
    <property type="entry name" value="HTH-type_TetR-like_transc_reg"/>
</dbReference>
<dbReference type="Proteomes" id="UP000232453">
    <property type="component" value="Unassembled WGS sequence"/>
</dbReference>
<organism evidence="6 9">
    <name type="scientific">Pseudonocardia alni</name>
    <name type="common">Amycolata alni</name>
    <dbReference type="NCBI Taxonomy" id="33907"/>
    <lineage>
        <taxon>Bacteria</taxon>
        <taxon>Bacillati</taxon>
        <taxon>Actinomycetota</taxon>
        <taxon>Actinomycetes</taxon>
        <taxon>Pseudonocardiales</taxon>
        <taxon>Pseudonocardiaceae</taxon>
        <taxon>Pseudonocardia</taxon>
    </lineage>
</organism>
<evidence type="ECO:0000313" key="8">
    <source>
        <dbReference type="Proteomes" id="UP000232453"/>
    </source>
</evidence>
<evidence type="ECO:0000313" key="9">
    <source>
        <dbReference type="Proteomes" id="UP000549695"/>
    </source>
</evidence>
<evidence type="ECO:0000256" key="4">
    <source>
        <dbReference type="PROSITE-ProRule" id="PRU00335"/>
    </source>
</evidence>
<feature type="domain" description="HTH tetR-type" evidence="5">
    <location>
        <begin position="11"/>
        <end position="73"/>
    </location>
</feature>
<evidence type="ECO:0000259" key="5">
    <source>
        <dbReference type="PROSITE" id="PS50977"/>
    </source>
</evidence>
<dbReference type="SUPFAM" id="SSF48498">
    <property type="entry name" value="Tetracyclin repressor-like, C-terminal domain"/>
    <property type="match status" value="1"/>
</dbReference>
<keyword evidence="1" id="KW-0805">Transcription regulation</keyword>
<dbReference type="GO" id="GO:0000976">
    <property type="term" value="F:transcription cis-regulatory region binding"/>
    <property type="evidence" value="ECO:0007669"/>
    <property type="project" value="TreeGrafter"/>
</dbReference>
<feature type="DNA-binding region" description="H-T-H motif" evidence="4">
    <location>
        <begin position="36"/>
        <end position="55"/>
    </location>
</feature>
<dbReference type="PANTHER" id="PTHR30055">
    <property type="entry name" value="HTH-TYPE TRANSCRIPTIONAL REGULATOR RUTR"/>
    <property type="match status" value="1"/>
</dbReference>
<dbReference type="InterPro" id="IPR001647">
    <property type="entry name" value="HTH_TetR"/>
</dbReference>
<dbReference type="PANTHER" id="PTHR30055:SF151">
    <property type="entry name" value="TRANSCRIPTIONAL REGULATORY PROTEIN"/>
    <property type="match status" value="1"/>
</dbReference>
<dbReference type="GO" id="GO:0003700">
    <property type="term" value="F:DNA-binding transcription factor activity"/>
    <property type="evidence" value="ECO:0007669"/>
    <property type="project" value="TreeGrafter"/>
</dbReference>
<dbReference type="InterPro" id="IPR036271">
    <property type="entry name" value="Tet_transcr_reg_TetR-rel_C_sf"/>
</dbReference>
<name>A0A852VVU4_PSEA5</name>
<dbReference type="Gene3D" id="1.10.357.10">
    <property type="entry name" value="Tetracycline Repressor, domain 2"/>
    <property type="match status" value="1"/>
</dbReference>
<evidence type="ECO:0000313" key="7">
    <source>
        <dbReference type="EMBL" id="PKB33370.1"/>
    </source>
</evidence>
<dbReference type="AlphaFoldDB" id="A0A852VVU4"/>
<dbReference type="Pfam" id="PF02909">
    <property type="entry name" value="TetR_C_1"/>
    <property type="match status" value="1"/>
</dbReference>
<dbReference type="EMBL" id="JACCCZ010000001">
    <property type="protein sequence ID" value="NYG00953.1"/>
    <property type="molecule type" value="Genomic_DNA"/>
</dbReference>
<dbReference type="GO" id="GO:0045892">
    <property type="term" value="P:negative regulation of DNA-templated transcription"/>
    <property type="evidence" value="ECO:0007669"/>
    <property type="project" value="InterPro"/>
</dbReference>
<comment type="caution">
    <text evidence="6">The sequence shown here is derived from an EMBL/GenBank/DDBJ whole genome shotgun (WGS) entry which is preliminary data.</text>
</comment>
<accession>A0A852VVU4</accession>
<dbReference type="RefSeq" id="WP_073574051.1">
    <property type="nucleotide sequence ID" value="NZ_BAAAJZ010000008.1"/>
</dbReference>
<gene>
    <name evidence="7" type="ORF">ATL51_5127</name>
    <name evidence="6" type="ORF">HDA37_001238</name>
</gene>
<keyword evidence="3" id="KW-0804">Transcription</keyword>